<dbReference type="Proteomes" id="UP000095287">
    <property type="component" value="Unplaced"/>
</dbReference>
<proteinExistence type="predicted"/>
<keyword evidence="1" id="KW-1185">Reference proteome</keyword>
<protein>
    <submittedName>
        <fullName evidence="2">DUF2508 family protein</fullName>
    </submittedName>
</protein>
<evidence type="ECO:0000313" key="1">
    <source>
        <dbReference type="Proteomes" id="UP000095287"/>
    </source>
</evidence>
<evidence type="ECO:0000313" key="2">
    <source>
        <dbReference type="WBParaSite" id="L893_g10379.t1"/>
    </source>
</evidence>
<name>A0A1I7XWS0_9BILA</name>
<accession>A0A1I7XWS0</accession>
<organism evidence="1 2">
    <name type="scientific">Steinernema glaseri</name>
    <dbReference type="NCBI Taxonomy" id="37863"/>
    <lineage>
        <taxon>Eukaryota</taxon>
        <taxon>Metazoa</taxon>
        <taxon>Ecdysozoa</taxon>
        <taxon>Nematoda</taxon>
        <taxon>Chromadorea</taxon>
        <taxon>Rhabditida</taxon>
        <taxon>Tylenchina</taxon>
        <taxon>Panagrolaimomorpha</taxon>
        <taxon>Strongyloidoidea</taxon>
        <taxon>Steinernematidae</taxon>
        <taxon>Steinernema</taxon>
    </lineage>
</organism>
<sequence>MIRRPAPLLLRSYYRCSQPSHSQCDDSVEAILANHEKKVQKLSGQLTNEYAIHLRETTQ</sequence>
<reference evidence="2" key="1">
    <citation type="submission" date="2016-11" db="UniProtKB">
        <authorList>
            <consortium name="WormBaseParasite"/>
        </authorList>
    </citation>
    <scope>IDENTIFICATION</scope>
</reference>
<dbReference type="AlphaFoldDB" id="A0A1I7XWS0"/>
<dbReference type="WBParaSite" id="L893_g10379.t1">
    <property type="protein sequence ID" value="L893_g10379.t1"/>
    <property type="gene ID" value="L893_g10379"/>
</dbReference>